<dbReference type="RefSeq" id="XP_013898420.1">
    <property type="nucleotide sequence ID" value="XM_014042966.1"/>
</dbReference>
<name>A0A0D2MZ22_9CHLO</name>
<evidence type="ECO:0000259" key="5">
    <source>
        <dbReference type="Pfam" id="PF05198"/>
    </source>
</evidence>
<dbReference type="InterPro" id="IPR036787">
    <property type="entry name" value="T_IF-3_N_sf"/>
</dbReference>
<dbReference type="InterPro" id="IPR019814">
    <property type="entry name" value="Translation_initiation_fac_3_N"/>
</dbReference>
<protein>
    <submittedName>
        <fullName evidence="6">Translation initiation factor IF-3</fullName>
    </submittedName>
</protein>
<dbReference type="InterPro" id="IPR036788">
    <property type="entry name" value="T_IF-3_C_sf"/>
</dbReference>
<dbReference type="Proteomes" id="UP000054498">
    <property type="component" value="Unassembled WGS sequence"/>
</dbReference>
<dbReference type="Gene3D" id="3.30.110.10">
    <property type="entry name" value="Translation initiation factor 3 (IF-3), C-terminal domain"/>
    <property type="match status" value="1"/>
</dbReference>
<dbReference type="Pfam" id="PF05198">
    <property type="entry name" value="IF3_N"/>
    <property type="match status" value="1"/>
</dbReference>
<dbReference type="GeneID" id="25741436"/>
<dbReference type="GO" id="GO:0032790">
    <property type="term" value="P:ribosome disassembly"/>
    <property type="evidence" value="ECO:0007669"/>
    <property type="project" value="TreeGrafter"/>
</dbReference>
<dbReference type="STRING" id="145388.A0A0D2MZ22"/>
<dbReference type="OrthoDB" id="21573at2759"/>
<reference evidence="6 7" key="1">
    <citation type="journal article" date="2013" name="BMC Genomics">
        <title>Reconstruction of the lipid metabolism for the microalga Monoraphidium neglectum from its genome sequence reveals characteristics suitable for biofuel production.</title>
        <authorList>
            <person name="Bogen C."/>
            <person name="Al-Dilaimi A."/>
            <person name="Albersmeier A."/>
            <person name="Wichmann J."/>
            <person name="Grundmann M."/>
            <person name="Rupp O."/>
            <person name="Lauersen K.J."/>
            <person name="Blifernez-Klassen O."/>
            <person name="Kalinowski J."/>
            <person name="Goesmann A."/>
            <person name="Mussgnug J.H."/>
            <person name="Kruse O."/>
        </authorList>
    </citation>
    <scope>NUCLEOTIDE SEQUENCE [LARGE SCALE GENOMIC DNA]</scope>
    <source>
        <strain evidence="6 7">SAG 48.87</strain>
    </source>
</reference>
<dbReference type="GO" id="GO:0003743">
    <property type="term" value="F:translation initiation factor activity"/>
    <property type="evidence" value="ECO:0007669"/>
    <property type="project" value="UniProtKB-KW"/>
</dbReference>
<keyword evidence="7" id="KW-1185">Reference proteome</keyword>
<evidence type="ECO:0000313" key="7">
    <source>
        <dbReference type="Proteomes" id="UP000054498"/>
    </source>
</evidence>
<dbReference type="Gene3D" id="3.10.20.80">
    <property type="entry name" value="Translation initiation factor 3 (IF-3), N-terminal domain"/>
    <property type="match status" value="1"/>
</dbReference>
<dbReference type="AlphaFoldDB" id="A0A0D2MZ22"/>
<evidence type="ECO:0000256" key="4">
    <source>
        <dbReference type="SAM" id="MobiDB-lite"/>
    </source>
</evidence>
<evidence type="ECO:0000313" key="6">
    <source>
        <dbReference type="EMBL" id="KIY99400.1"/>
    </source>
</evidence>
<feature type="compositionally biased region" description="Low complexity" evidence="4">
    <location>
        <begin position="73"/>
        <end position="84"/>
    </location>
</feature>
<keyword evidence="3" id="KW-0648">Protein biosynthesis</keyword>
<dbReference type="PANTHER" id="PTHR10938:SF0">
    <property type="entry name" value="TRANSLATION INITIATION FACTOR IF-3, MITOCHONDRIAL"/>
    <property type="match status" value="1"/>
</dbReference>
<gene>
    <name evidence="6" type="ORF">MNEG_8560</name>
</gene>
<dbReference type="SUPFAM" id="SSF55200">
    <property type="entry name" value="Translation initiation factor IF3, C-terminal domain"/>
    <property type="match status" value="1"/>
</dbReference>
<evidence type="ECO:0000256" key="1">
    <source>
        <dbReference type="ARBA" id="ARBA00005439"/>
    </source>
</evidence>
<evidence type="ECO:0000256" key="2">
    <source>
        <dbReference type="ARBA" id="ARBA00022540"/>
    </source>
</evidence>
<proteinExistence type="inferred from homology"/>
<dbReference type="GO" id="GO:0043022">
    <property type="term" value="F:ribosome binding"/>
    <property type="evidence" value="ECO:0007669"/>
    <property type="project" value="TreeGrafter"/>
</dbReference>
<dbReference type="InterPro" id="IPR006502">
    <property type="entry name" value="PDDEXK-like"/>
</dbReference>
<organism evidence="6 7">
    <name type="scientific">Monoraphidium neglectum</name>
    <dbReference type="NCBI Taxonomy" id="145388"/>
    <lineage>
        <taxon>Eukaryota</taxon>
        <taxon>Viridiplantae</taxon>
        <taxon>Chlorophyta</taxon>
        <taxon>core chlorophytes</taxon>
        <taxon>Chlorophyceae</taxon>
        <taxon>CS clade</taxon>
        <taxon>Sphaeropleales</taxon>
        <taxon>Selenastraceae</taxon>
        <taxon>Monoraphidium</taxon>
    </lineage>
</organism>
<evidence type="ECO:0000256" key="3">
    <source>
        <dbReference type="ARBA" id="ARBA00022917"/>
    </source>
</evidence>
<dbReference type="KEGG" id="mng:MNEG_8560"/>
<dbReference type="SUPFAM" id="SSF54364">
    <property type="entry name" value="Translation initiation factor IF3, N-terminal domain"/>
    <property type="match status" value="1"/>
</dbReference>
<feature type="region of interest" description="Disordered" evidence="4">
    <location>
        <begin position="42"/>
        <end position="94"/>
    </location>
</feature>
<dbReference type="NCBIfam" id="TIGR00168">
    <property type="entry name" value="infC"/>
    <property type="match status" value="1"/>
</dbReference>
<feature type="domain" description="Translation initiation factor 3 N-terminal" evidence="5">
    <location>
        <begin position="93"/>
        <end position="161"/>
    </location>
</feature>
<dbReference type="PANTHER" id="PTHR10938">
    <property type="entry name" value="TRANSLATION INITIATION FACTOR IF-3"/>
    <property type="match status" value="1"/>
</dbReference>
<keyword evidence="2 6" id="KW-0396">Initiation factor</keyword>
<comment type="similarity">
    <text evidence="1">Belongs to the IF-3 family.</text>
</comment>
<sequence length="551" mass="58131">MSFSWETWNSLGGAACSAARLAICHSSPCCFLNPLLAPTVQPRPAPTNPASRSRHNARAKPGQRPAFRPDRGPPQQQQQPSQRAAPRKPKARVNGDIRAAQVRAVLPDGSNQVLPLAEAVRLAQGLGLDLVEVPGTSNPVVAKVVDWEALQSQQRKADDEAARRERLRAKLSTPKEMQFTSRIGDHDIEIKMRKVHEFLDSGLKVLLVVKHRREEGGAAALALDYLLERLKGERPGLEVSKRTLALDVRHAKVALVREEGAATPAALCARLSGLGYPAMCVAASRGGGSAGAAKSAQCFKSLRHVFIVVRPERVRHAGRGDASIRREGAVVHEELIVDAAFKEHFLIPHPTPAYADLLASLPDEFVGPRSRLDPLVACLCDQMALSFKAQGFTLPPWRRPEAIASKWLPARSGGADCNSTAAGAGAAGCSPGSVGNAPPQCTAATTAAAFSFSRLDEGELLRQTLAGRCRGLLSGKLLGSAAAAAAAAAANGGGGQLSARAGRAPACAAAAGGFGQGSVCRQPPVCSGQPATWRVRVASHFQQPPQHRPRA</sequence>
<dbReference type="Pfam" id="PF04720">
    <property type="entry name" value="PDDEXK_6"/>
    <property type="match status" value="1"/>
</dbReference>
<accession>A0A0D2MZ22</accession>
<dbReference type="EMBL" id="KK101859">
    <property type="protein sequence ID" value="KIY99400.1"/>
    <property type="molecule type" value="Genomic_DNA"/>
</dbReference>
<dbReference type="InterPro" id="IPR001288">
    <property type="entry name" value="Translation_initiation_fac_3"/>
</dbReference>